<evidence type="ECO:0000256" key="2">
    <source>
        <dbReference type="ARBA" id="ARBA00004673"/>
    </source>
</evidence>
<feature type="transmembrane region" description="Helical" evidence="20">
    <location>
        <begin position="248"/>
        <end position="269"/>
    </location>
</feature>
<evidence type="ECO:0000256" key="13">
    <source>
        <dbReference type="ARBA" id="ARBA00022982"/>
    </source>
</evidence>
<evidence type="ECO:0000256" key="19">
    <source>
        <dbReference type="RuleBase" id="RU000370"/>
    </source>
</evidence>
<evidence type="ECO:0000256" key="20">
    <source>
        <dbReference type="RuleBase" id="RU363061"/>
    </source>
</evidence>
<evidence type="ECO:0000256" key="18">
    <source>
        <dbReference type="ARBA" id="ARBA00047816"/>
    </source>
</evidence>
<feature type="domain" description="Cytochrome oxidase subunit I profile" evidence="21">
    <location>
        <begin position="1"/>
        <end position="495"/>
    </location>
</feature>
<evidence type="ECO:0000256" key="10">
    <source>
        <dbReference type="ARBA" id="ARBA00022692"/>
    </source>
</evidence>
<dbReference type="InterPro" id="IPR036927">
    <property type="entry name" value="Cyt_c_oxase-like_su1_sf"/>
</dbReference>
<dbReference type="PROSITE" id="PS00077">
    <property type="entry name" value="COX1_CUB"/>
    <property type="match status" value="1"/>
</dbReference>
<keyword evidence="13 19" id="KW-0249">Electron transport</keyword>
<keyword evidence="9 19" id="KW-0679">Respiratory chain</keyword>
<keyword evidence="10 19" id="KW-0812">Transmembrane</keyword>
<reference evidence="24 25" key="1">
    <citation type="submission" date="2019-11" db="EMBL/GenBank/DDBJ databases">
        <authorList>
            <person name="Cho J.-C."/>
        </authorList>
    </citation>
    <scope>NUCLEOTIDE SEQUENCE [LARGE SCALE GENOMIC DNA]</scope>
    <source>
        <strain evidence="23 24">JH1073</strain>
        <strain evidence="22 25">JH702</strain>
    </source>
</reference>
<reference evidence="23" key="2">
    <citation type="journal article" date="2023" name="Nat. Commun.">
        <title>Cultivation of marine bacteria of the SAR202 clade.</title>
        <authorList>
            <person name="Lim Y."/>
            <person name="Seo J.H."/>
            <person name="Giovannoni S.J."/>
            <person name="Kang I."/>
            <person name="Cho J.C."/>
        </authorList>
    </citation>
    <scope>NUCLEOTIDE SEQUENCE</scope>
    <source>
        <strain evidence="23">JH1073</strain>
    </source>
</reference>
<dbReference type="GO" id="GO:0009060">
    <property type="term" value="P:aerobic respiration"/>
    <property type="evidence" value="ECO:0007669"/>
    <property type="project" value="InterPro"/>
</dbReference>
<keyword evidence="14 20" id="KW-1133">Transmembrane helix</keyword>
<evidence type="ECO:0000256" key="15">
    <source>
        <dbReference type="ARBA" id="ARBA00023004"/>
    </source>
</evidence>
<evidence type="ECO:0000256" key="12">
    <source>
        <dbReference type="ARBA" id="ARBA00022967"/>
    </source>
</evidence>
<feature type="transmembrane region" description="Helical" evidence="20">
    <location>
        <begin position="281"/>
        <end position="305"/>
    </location>
</feature>
<dbReference type="PROSITE" id="PS50855">
    <property type="entry name" value="COX1"/>
    <property type="match status" value="1"/>
</dbReference>
<evidence type="ECO:0000256" key="17">
    <source>
        <dbReference type="ARBA" id="ARBA00023136"/>
    </source>
</evidence>
<evidence type="ECO:0000256" key="14">
    <source>
        <dbReference type="ARBA" id="ARBA00022989"/>
    </source>
</evidence>
<comment type="similarity">
    <text evidence="3 19">Belongs to the heme-copper respiratory oxidase family.</text>
</comment>
<dbReference type="Gene3D" id="1.10.287.70">
    <property type="match status" value="1"/>
</dbReference>
<dbReference type="EC" id="7.1.1.9" evidence="4 20"/>
<comment type="pathway">
    <text evidence="2 20">Energy metabolism; oxidative phosphorylation.</text>
</comment>
<dbReference type="GO" id="GO:0005886">
    <property type="term" value="C:plasma membrane"/>
    <property type="evidence" value="ECO:0007669"/>
    <property type="project" value="UniProtKB-SubCell"/>
</dbReference>
<dbReference type="Proteomes" id="UP001219901">
    <property type="component" value="Chromosome"/>
</dbReference>
<gene>
    <name evidence="23" type="primary">ctaD</name>
    <name evidence="22" type="ORF">GKO46_12525</name>
    <name evidence="23" type="ORF">GKO48_13080</name>
</gene>
<dbReference type="Pfam" id="PF00115">
    <property type="entry name" value="COX1"/>
    <property type="match status" value="1"/>
</dbReference>
<dbReference type="PRINTS" id="PR01165">
    <property type="entry name" value="CYCOXIDASEI"/>
</dbReference>
<evidence type="ECO:0000256" key="1">
    <source>
        <dbReference type="ARBA" id="ARBA00004651"/>
    </source>
</evidence>
<evidence type="ECO:0000256" key="16">
    <source>
        <dbReference type="ARBA" id="ARBA00023008"/>
    </source>
</evidence>
<feature type="transmembrane region" description="Helical" evidence="20">
    <location>
        <begin position="560"/>
        <end position="592"/>
    </location>
</feature>
<dbReference type="InterPro" id="IPR014241">
    <property type="entry name" value="Cyt_c_oxidase_su1_bac"/>
</dbReference>
<feature type="transmembrane region" description="Helical" evidence="20">
    <location>
        <begin position="317"/>
        <end position="338"/>
    </location>
</feature>
<evidence type="ECO:0000256" key="7">
    <source>
        <dbReference type="ARBA" id="ARBA00022475"/>
    </source>
</evidence>
<comment type="catalytic activity">
    <reaction evidence="18 20">
        <text>4 Fe(II)-[cytochrome c] + O2 + 8 H(+)(in) = 4 Fe(III)-[cytochrome c] + 2 H2O + 4 H(+)(out)</text>
        <dbReference type="Rhea" id="RHEA:11436"/>
        <dbReference type="Rhea" id="RHEA-COMP:10350"/>
        <dbReference type="Rhea" id="RHEA-COMP:14399"/>
        <dbReference type="ChEBI" id="CHEBI:15377"/>
        <dbReference type="ChEBI" id="CHEBI:15378"/>
        <dbReference type="ChEBI" id="CHEBI:15379"/>
        <dbReference type="ChEBI" id="CHEBI:29033"/>
        <dbReference type="ChEBI" id="CHEBI:29034"/>
        <dbReference type="EC" id="7.1.1.9"/>
    </reaction>
</comment>
<keyword evidence="12" id="KW-1278">Translocase</keyword>
<comment type="function">
    <text evidence="20">Cytochrome c oxidase is the component of the respiratory chain that catalyzes the reduction of oxygen to water. Subunits 1-3 form the functional core of the enzyme complex. CO I is the catalytic subunit of the enzyme. Electrons originating in cytochrome c are transferred via the copper A center of subunit 2 and heme A of subunit 1 to the bimetallic center formed by heme A3 and copper B.</text>
</comment>
<dbReference type="GO" id="GO:0020037">
    <property type="term" value="F:heme binding"/>
    <property type="evidence" value="ECO:0007669"/>
    <property type="project" value="InterPro"/>
</dbReference>
<accession>A0AAJ5ZGH9</accession>
<dbReference type="FunFam" id="1.20.210.10:FF:000006">
    <property type="entry name" value="Cytochrome c oxidase subunit 1"/>
    <property type="match status" value="1"/>
</dbReference>
<keyword evidence="8 19" id="KW-0349">Heme</keyword>
<feature type="transmembrane region" description="Helical" evidence="20">
    <location>
        <begin position="127"/>
        <end position="153"/>
    </location>
</feature>
<evidence type="ECO:0000313" key="25">
    <source>
        <dbReference type="Proteomes" id="UP001321249"/>
    </source>
</evidence>
<feature type="transmembrane region" description="Helical" evidence="20">
    <location>
        <begin position="358"/>
        <end position="378"/>
    </location>
</feature>
<comment type="subcellular location">
    <subcellularLocation>
        <location evidence="1 20">Cell membrane</location>
        <topology evidence="1 20">Multi-pass membrane protein</topology>
    </subcellularLocation>
</comment>
<keyword evidence="17 20" id="KW-0472">Membrane</keyword>
<evidence type="ECO:0000256" key="8">
    <source>
        <dbReference type="ARBA" id="ARBA00022617"/>
    </source>
</evidence>
<keyword evidence="24" id="KW-1185">Reference proteome</keyword>
<feature type="transmembrane region" description="Helical" evidence="20">
    <location>
        <begin position="390"/>
        <end position="413"/>
    </location>
</feature>
<protein>
    <recommendedName>
        <fullName evidence="5 20">Cytochrome c oxidase subunit 1</fullName>
        <ecNumber evidence="4 20">7.1.1.9</ecNumber>
    </recommendedName>
</protein>
<evidence type="ECO:0000313" key="22">
    <source>
        <dbReference type="EMBL" id="MDG0867892.1"/>
    </source>
</evidence>
<evidence type="ECO:0000313" key="23">
    <source>
        <dbReference type="EMBL" id="WFG40824.1"/>
    </source>
</evidence>
<dbReference type="SUPFAM" id="SSF81442">
    <property type="entry name" value="Cytochrome c oxidase subunit I-like"/>
    <property type="match status" value="1"/>
</dbReference>
<feature type="transmembrane region" description="Helical" evidence="20">
    <location>
        <begin position="212"/>
        <end position="236"/>
    </location>
</feature>
<feature type="transmembrane region" description="Helical" evidence="20">
    <location>
        <begin position="165"/>
        <end position="192"/>
    </location>
</feature>
<feature type="transmembrane region" description="Helical" evidence="20">
    <location>
        <begin position="79"/>
        <end position="99"/>
    </location>
</feature>
<sequence>MYGIVSFMWFIVGGIEALMIRAQLASAENDLIGPDAYNQLFTMHGTTMVFLVIMPLSAAFFNWLIPLQIGARDVAFPRLNALSFWVFLFGSILINFSWVTGDAPNGGWFGYAPNSGTTFNPGLGMTYWVVGLNVLGVASIAAGLNFIVTILNMRAPGMDMFKIPIFTWMTLITSVLIVLAMPVLAVAGIQLMTDRVYGTHFFNSLGGGDPVMWQHIFWLFGHPEVYILILPAMGIVSEVLPTFARKPLFGYPFVVFAGAVIGFMGWFVWSHHMFTVGLGPAANTAFSISTMLIAVPTGVKIFNWLGTLWAGNIRLNTPMLFSISFIAMFTIGGLSGVMHASPPTDAQQQDTYFIVAHFHYVLVGGALLGIFSGIYFWWPKFTGYFLNEKLGIANWALMMIGFNLQFAPMHWLGMDGMPRRIYTYADNMGWETSNLAASVGGFILALGILIFIINVFYSKMNKVMAGDDPWDGRTLEWATSSPPPVHDFDEIPQVQYRDDFWFKKHPETISEYYHDEHDQAVPSGAQLDDEVEEALPVVSGGSDDHGHGGIHLPDMSYYPFILSFGIAILGAGFITNTYVVGASVPFILWGLLGWSMEPVNDPE</sequence>
<dbReference type="InterPro" id="IPR023616">
    <property type="entry name" value="Cyt_c_oxase-like_su1_dom"/>
</dbReference>
<evidence type="ECO:0000256" key="4">
    <source>
        <dbReference type="ARBA" id="ARBA00012949"/>
    </source>
</evidence>
<evidence type="ECO:0000256" key="3">
    <source>
        <dbReference type="ARBA" id="ARBA00009578"/>
    </source>
</evidence>
<keyword evidence="6 19" id="KW-0813">Transport</keyword>
<feature type="transmembrane region" description="Helical" evidence="20">
    <location>
        <begin position="433"/>
        <end position="457"/>
    </location>
</feature>
<name>A0AAJ5ZGH9_9CHLR</name>
<dbReference type="AlphaFoldDB" id="A0AAJ5ZGH9"/>
<keyword evidence="16 20" id="KW-0186">Copper</keyword>
<proteinExistence type="inferred from homology"/>
<dbReference type="EMBL" id="WMBE01000004">
    <property type="protein sequence ID" value="MDG0867892.1"/>
    <property type="molecule type" value="Genomic_DNA"/>
</dbReference>
<dbReference type="InterPro" id="IPR023615">
    <property type="entry name" value="Cyt_c_Oxase_su1_BS"/>
</dbReference>
<keyword evidence="15 20" id="KW-0408">Iron</keyword>
<evidence type="ECO:0000256" key="5">
    <source>
        <dbReference type="ARBA" id="ARBA00015947"/>
    </source>
</evidence>
<organism evidence="23 24">
    <name type="scientific">Candidatus Lucifugimonas marina</name>
    <dbReference type="NCBI Taxonomy" id="3038979"/>
    <lineage>
        <taxon>Bacteria</taxon>
        <taxon>Bacillati</taxon>
        <taxon>Chloroflexota</taxon>
        <taxon>Dehalococcoidia</taxon>
        <taxon>SAR202 cluster</taxon>
        <taxon>Candidatus Lucifugimonadales</taxon>
        <taxon>Candidatus Lucifugimonadaceae</taxon>
        <taxon>Candidatus Lucifugimonas</taxon>
    </lineage>
</organism>
<dbReference type="GO" id="GO:0015990">
    <property type="term" value="P:electron transport coupled proton transport"/>
    <property type="evidence" value="ECO:0007669"/>
    <property type="project" value="InterPro"/>
</dbReference>
<dbReference type="GO" id="GO:0046872">
    <property type="term" value="F:metal ion binding"/>
    <property type="evidence" value="ECO:0007669"/>
    <property type="project" value="UniProtKB-KW"/>
</dbReference>
<keyword evidence="11 20" id="KW-0479">Metal-binding</keyword>
<keyword evidence="7 20" id="KW-1003">Cell membrane</keyword>
<evidence type="ECO:0000256" key="11">
    <source>
        <dbReference type="ARBA" id="ARBA00022723"/>
    </source>
</evidence>
<reference evidence="24" key="3">
    <citation type="submission" date="2023-06" db="EMBL/GenBank/DDBJ databases">
        <title>Pangenomics reveal diversification of enzyme families and niche specialization in globally abundant SAR202 bacteria.</title>
        <authorList>
            <person name="Saw J.H.W."/>
        </authorList>
    </citation>
    <scope>NUCLEOTIDE SEQUENCE [LARGE SCALE GENOMIC DNA]</scope>
    <source>
        <strain evidence="24">JH1073</strain>
    </source>
</reference>
<feature type="transmembrane region" description="Helical" evidence="20">
    <location>
        <begin position="43"/>
        <end position="67"/>
    </location>
</feature>
<dbReference type="GO" id="GO:0022904">
    <property type="term" value="P:respiratory electron transport chain"/>
    <property type="evidence" value="ECO:0007669"/>
    <property type="project" value="TreeGrafter"/>
</dbReference>
<dbReference type="NCBIfam" id="TIGR02891">
    <property type="entry name" value="CtaD_CoxA"/>
    <property type="match status" value="1"/>
</dbReference>
<dbReference type="Gene3D" id="1.20.210.10">
    <property type="entry name" value="Cytochrome c oxidase-like, subunit I domain"/>
    <property type="match status" value="1"/>
</dbReference>
<dbReference type="PANTHER" id="PTHR10422:SF35">
    <property type="entry name" value="CYTOCHROME BO(3) UBIQUINOL OXIDASE SUBUNIT 1"/>
    <property type="match status" value="1"/>
</dbReference>
<dbReference type="EMBL" id="CP046147">
    <property type="protein sequence ID" value="WFG40824.1"/>
    <property type="molecule type" value="Genomic_DNA"/>
</dbReference>
<dbReference type="GO" id="GO:0004129">
    <property type="term" value="F:cytochrome-c oxidase activity"/>
    <property type="evidence" value="ECO:0007669"/>
    <property type="project" value="UniProtKB-EC"/>
</dbReference>
<evidence type="ECO:0000256" key="9">
    <source>
        <dbReference type="ARBA" id="ARBA00022660"/>
    </source>
</evidence>
<evidence type="ECO:0000256" key="6">
    <source>
        <dbReference type="ARBA" id="ARBA00022448"/>
    </source>
</evidence>
<evidence type="ECO:0000313" key="24">
    <source>
        <dbReference type="Proteomes" id="UP001219901"/>
    </source>
</evidence>
<dbReference type="PANTHER" id="PTHR10422">
    <property type="entry name" value="CYTOCHROME C OXIDASE SUBUNIT 1"/>
    <property type="match status" value="1"/>
</dbReference>
<dbReference type="InterPro" id="IPR000883">
    <property type="entry name" value="Cyt_C_Oxase_1"/>
</dbReference>
<dbReference type="Proteomes" id="UP001321249">
    <property type="component" value="Unassembled WGS sequence"/>
</dbReference>
<evidence type="ECO:0000259" key="21">
    <source>
        <dbReference type="PROSITE" id="PS50855"/>
    </source>
</evidence>